<reference evidence="8 9" key="1">
    <citation type="submission" date="2019-08" db="EMBL/GenBank/DDBJ databases">
        <authorList>
            <person name="Lei W."/>
        </authorList>
    </citation>
    <scope>NUCLEOTIDE SEQUENCE [LARGE SCALE GENOMIC DNA]</scope>
    <source>
        <strain evidence="8 9">CCUG 58627</strain>
    </source>
</reference>
<evidence type="ECO:0000313" key="9">
    <source>
        <dbReference type="Proteomes" id="UP000320791"/>
    </source>
</evidence>
<gene>
    <name evidence="8" type="ORF">FRX94_05915</name>
</gene>
<feature type="chain" id="PRO_5039596851" evidence="6">
    <location>
        <begin position="18"/>
        <end position="182"/>
    </location>
</feature>
<dbReference type="InterPro" id="IPR018076">
    <property type="entry name" value="T2SS_GspF_dom"/>
</dbReference>
<proteinExistence type="predicted"/>
<evidence type="ECO:0000256" key="3">
    <source>
        <dbReference type="ARBA" id="ARBA00022692"/>
    </source>
</evidence>
<accession>A0A5C5UIN7</accession>
<dbReference type="GO" id="GO:0005886">
    <property type="term" value="C:plasma membrane"/>
    <property type="evidence" value="ECO:0007669"/>
    <property type="project" value="UniProtKB-SubCell"/>
</dbReference>
<dbReference type="PANTHER" id="PTHR35007">
    <property type="entry name" value="INTEGRAL MEMBRANE PROTEIN-RELATED"/>
    <property type="match status" value="1"/>
</dbReference>
<keyword evidence="5" id="KW-0472">Membrane</keyword>
<feature type="signal peptide" evidence="6">
    <location>
        <begin position="1"/>
        <end position="17"/>
    </location>
</feature>
<comment type="subcellular location">
    <subcellularLocation>
        <location evidence="1">Cell membrane</location>
        <topology evidence="1">Multi-pass membrane protein</topology>
    </subcellularLocation>
</comment>
<evidence type="ECO:0000256" key="6">
    <source>
        <dbReference type="SAM" id="SignalP"/>
    </source>
</evidence>
<dbReference type="RefSeq" id="WP_146324207.1">
    <property type="nucleotide sequence ID" value="NZ_BAABLR010000073.1"/>
</dbReference>
<evidence type="ECO:0000256" key="4">
    <source>
        <dbReference type="ARBA" id="ARBA00022989"/>
    </source>
</evidence>
<feature type="domain" description="Type II secretion system protein GspF" evidence="7">
    <location>
        <begin position="51"/>
        <end position="169"/>
    </location>
</feature>
<dbReference type="AlphaFoldDB" id="A0A5C5UIN7"/>
<evidence type="ECO:0000313" key="8">
    <source>
        <dbReference type="EMBL" id="TWT25659.1"/>
    </source>
</evidence>
<name>A0A5C5UIN7_9CORY</name>
<keyword evidence="9" id="KW-1185">Reference proteome</keyword>
<keyword evidence="4" id="KW-1133">Transmembrane helix</keyword>
<protein>
    <submittedName>
        <fullName evidence="8">Type II secretion protein F</fullName>
    </submittedName>
</protein>
<organism evidence="8 9">
    <name type="scientific">Corynebacterium canis</name>
    <dbReference type="NCBI Taxonomy" id="679663"/>
    <lineage>
        <taxon>Bacteria</taxon>
        <taxon>Bacillati</taxon>
        <taxon>Actinomycetota</taxon>
        <taxon>Actinomycetes</taxon>
        <taxon>Mycobacteriales</taxon>
        <taxon>Corynebacteriaceae</taxon>
        <taxon>Corynebacterium</taxon>
    </lineage>
</organism>
<dbReference type="EMBL" id="VOHM01000010">
    <property type="protein sequence ID" value="TWT25659.1"/>
    <property type="molecule type" value="Genomic_DNA"/>
</dbReference>
<evidence type="ECO:0000259" key="7">
    <source>
        <dbReference type="Pfam" id="PF00482"/>
    </source>
</evidence>
<sequence length="182" mass="18425">MSPLPVVLCALALLLLAAPKSSDRIAEQTAPTAGRRAPPAKITLDTAADVDLFAACIRAGLSSAHAAGAVARVHGGEPWHSIAALLAIGVSAERAWAPAVGIAGLEDLAFLARVSERSGAAMTTGCSRVADTIRAQVTDTATATAERAGVLIALPLTLCFLPAFFILGLAPTVISLALTIIP</sequence>
<keyword evidence="3" id="KW-0812">Transmembrane</keyword>
<evidence type="ECO:0000256" key="5">
    <source>
        <dbReference type="ARBA" id="ARBA00023136"/>
    </source>
</evidence>
<dbReference type="Pfam" id="PF00482">
    <property type="entry name" value="T2SSF"/>
    <property type="match status" value="1"/>
</dbReference>
<dbReference type="Proteomes" id="UP000320791">
    <property type="component" value="Unassembled WGS sequence"/>
</dbReference>
<comment type="caution">
    <text evidence="8">The sequence shown here is derived from an EMBL/GenBank/DDBJ whole genome shotgun (WGS) entry which is preliminary data.</text>
</comment>
<keyword evidence="6" id="KW-0732">Signal</keyword>
<keyword evidence="2" id="KW-1003">Cell membrane</keyword>
<dbReference type="OrthoDB" id="3267562at2"/>
<dbReference type="PANTHER" id="PTHR35007:SF3">
    <property type="entry name" value="POSSIBLE CONSERVED ALANINE RICH MEMBRANE PROTEIN"/>
    <property type="match status" value="1"/>
</dbReference>
<evidence type="ECO:0000256" key="1">
    <source>
        <dbReference type="ARBA" id="ARBA00004651"/>
    </source>
</evidence>
<evidence type="ECO:0000256" key="2">
    <source>
        <dbReference type="ARBA" id="ARBA00022475"/>
    </source>
</evidence>